<accession>A0A1I7X9K9</accession>
<name>A0A1I7X9K9_HETBA</name>
<proteinExistence type="predicted"/>
<dbReference type="AlphaFoldDB" id="A0A1I7X9K9"/>
<dbReference type="WBParaSite" id="Hba_14174">
    <property type="protein sequence ID" value="Hba_14174"/>
    <property type="gene ID" value="Hba_14174"/>
</dbReference>
<keyword evidence="2" id="KW-1185">Reference proteome</keyword>
<evidence type="ECO:0000313" key="5">
    <source>
        <dbReference type="WBParaSite" id="Hba_14198"/>
    </source>
</evidence>
<reference evidence="3 4" key="1">
    <citation type="submission" date="2016-11" db="UniProtKB">
        <authorList>
            <consortium name="WormBaseParasite"/>
        </authorList>
    </citation>
    <scope>IDENTIFICATION</scope>
</reference>
<evidence type="ECO:0000313" key="2">
    <source>
        <dbReference type="Proteomes" id="UP000095283"/>
    </source>
</evidence>
<protein>
    <submittedName>
        <fullName evidence="3 4">Uncharacterized protein</fullName>
    </submittedName>
</protein>
<organism evidence="2 5">
    <name type="scientific">Heterorhabditis bacteriophora</name>
    <name type="common">Entomopathogenic nematode worm</name>
    <dbReference type="NCBI Taxonomy" id="37862"/>
    <lineage>
        <taxon>Eukaryota</taxon>
        <taxon>Metazoa</taxon>
        <taxon>Ecdysozoa</taxon>
        <taxon>Nematoda</taxon>
        <taxon>Chromadorea</taxon>
        <taxon>Rhabditida</taxon>
        <taxon>Rhabditina</taxon>
        <taxon>Rhabditomorpha</taxon>
        <taxon>Strongyloidea</taxon>
        <taxon>Heterorhabditidae</taxon>
        <taxon>Heterorhabditis</taxon>
    </lineage>
</organism>
<evidence type="ECO:0000313" key="3">
    <source>
        <dbReference type="WBParaSite" id="Hba_04970"/>
    </source>
</evidence>
<dbReference type="Proteomes" id="UP000095283">
    <property type="component" value="Unplaced"/>
</dbReference>
<sequence>MTISSRCTKPMPQCHSCSVHEDFLFVNTDYLVVLYYFSIDKWTEENSKTDGTLGQVKLPSAPNASDYDC</sequence>
<dbReference type="WBParaSite" id="Hba_10822">
    <property type="protein sequence ID" value="Hba_10822"/>
    <property type="gene ID" value="Hba_10822"/>
</dbReference>
<feature type="region of interest" description="Disordered" evidence="1">
    <location>
        <begin position="47"/>
        <end position="69"/>
    </location>
</feature>
<dbReference type="WBParaSite" id="Hba_14198">
    <property type="protein sequence ID" value="Hba_14198"/>
    <property type="gene ID" value="Hba_14198"/>
</dbReference>
<evidence type="ECO:0000313" key="4">
    <source>
        <dbReference type="WBParaSite" id="Hba_10822"/>
    </source>
</evidence>
<evidence type="ECO:0000256" key="1">
    <source>
        <dbReference type="SAM" id="MobiDB-lite"/>
    </source>
</evidence>
<dbReference type="WBParaSite" id="Hba_04970">
    <property type="protein sequence ID" value="Hba_04970"/>
    <property type="gene ID" value="Hba_04970"/>
</dbReference>